<dbReference type="PANTHER" id="PTHR11842">
    <property type="entry name" value="MITOTIC SPINDLE ASSEMBLY CHECKPOINT PROTEIN MAD2"/>
    <property type="match status" value="1"/>
</dbReference>
<dbReference type="STRING" id="157072.A0A024TRX5"/>
<dbReference type="SUPFAM" id="SSF56019">
    <property type="entry name" value="The spindle assembly checkpoint protein mad2"/>
    <property type="match status" value="1"/>
</dbReference>
<dbReference type="eggNOG" id="ENOG502SFRM">
    <property type="taxonomic scope" value="Eukaryota"/>
</dbReference>
<protein>
    <recommendedName>
        <fullName evidence="2">HORMA domain-containing protein</fullName>
    </recommendedName>
</protein>
<sequence length="232" mass="25947">MPPWIRSWVSSKSRRTSSCTATACTRQVRLPRRCQCYPKVLTTSIGVMADLYDKWKKFEVPVHICRHRRVIEYVQSVLASCRPWIVQGRVESMSVAVRSTKTGALLTTCVFELRMLLISAKDDAKDQLDELFRRSLVQLSAAAAAHAFDGNDERIFRMYLRTSEEATVPETLVCEHDIQQSWILATPADAMDDRGSAHASIVPIASSSRPSLPLHLNVYLVQPESSGASPSP</sequence>
<gene>
    <name evidence="1" type="ORF">H310_10524</name>
</gene>
<dbReference type="PANTHER" id="PTHR11842:SF10">
    <property type="entry name" value="MITOTIC SPINDLE ASSEMBLY CHECKPOINT PROTEIN MAD2B"/>
    <property type="match status" value="1"/>
</dbReference>
<dbReference type="OrthoDB" id="21254at2759"/>
<accession>A0A024TRX5</accession>
<evidence type="ECO:0000313" key="1">
    <source>
        <dbReference type="EMBL" id="ETV96366.1"/>
    </source>
</evidence>
<dbReference type="InterPro" id="IPR036570">
    <property type="entry name" value="HORMA_dom_sf"/>
</dbReference>
<reference evidence="1" key="1">
    <citation type="submission" date="2013-12" db="EMBL/GenBank/DDBJ databases">
        <title>The Genome Sequence of Aphanomyces invadans NJM9701.</title>
        <authorList>
            <consortium name="The Broad Institute Genomics Platform"/>
            <person name="Russ C."/>
            <person name="Tyler B."/>
            <person name="van West P."/>
            <person name="Dieguez-Uribeondo J."/>
            <person name="Young S.K."/>
            <person name="Zeng Q."/>
            <person name="Gargeya S."/>
            <person name="Fitzgerald M."/>
            <person name="Abouelleil A."/>
            <person name="Alvarado L."/>
            <person name="Chapman S.B."/>
            <person name="Gainer-Dewar J."/>
            <person name="Goldberg J."/>
            <person name="Griggs A."/>
            <person name="Gujja S."/>
            <person name="Hansen M."/>
            <person name="Howarth C."/>
            <person name="Imamovic A."/>
            <person name="Ireland A."/>
            <person name="Larimer J."/>
            <person name="McCowan C."/>
            <person name="Murphy C."/>
            <person name="Pearson M."/>
            <person name="Poon T.W."/>
            <person name="Priest M."/>
            <person name="Roberts A."/>
            <person name="Saif S."/>
            <person name="Shea T."/>
            <person name="Sykes S."/>
            <person name="Wortman J."/>
            <person name="Nusbaum C."/>
            <person name="Birren B."/>
        </authorList>
    </citation>
    <scope>NUCLEOTIDE SEQUENCE [LARGE SCALE GENOMIC DNA]</scope>
    <source>
        <strain evidence="1">NJM9701</strain>
    </source>
</reference>
<dbReference type="Gene3D" id="3.30.900.10">
    <property type="entry name" value="HORMA domain"/>
    <property type="match status" value="1"/>
</dbReference>
<dbReference type="RefSeq" id="XP_008875158.1">
    <property type="nucleotide sequence ID" value="XM_008876936.1"/>
</dbReference>
<dbReference type="VEuPathDB" id="FungiDB:H310_10524"/>
<dbReference type="GeneID" id="20087574"/>
<name>A0A024TRX5_9STRA</name>
<organism evidence="1">
    <name type="scientific">Aphanomyces invadans</name>
    <dbReference type="NCBI Taxonomy" id="157072"/>
    <lineage>
        <taxon>Eukaryota</taxon>
        <taxon>Sar</taxon>
        <taxon>Stramenopiles</taxon>
        <taxon>Oomycota</taxon>
        <taxon>Saprolegniomycetes</taxon>
        <taxon>Saprolegniales</taxon>
        <taxon>Verrucalvaceae</taxon>
        <taxon>Aphanomyces</taxon>
    </lineage>
</organism>
<proteinExistence type="predicted"/>
<dbReference type="InterPro" id="IPR045091">
    <property type="entry name" value="Mad2-like"/>
</dbReference>
<evidence type="ECO:0008006" key="2">
    <source>
        <dbReference type="Google" id="ProtNLM"/>
    </source>
</evidence>
<dbReference type="AlphaFoldDB" id="A0A024TRX5"/>
<dbReference type="EMBL" id="KI913977">
    <property type="protein sequence ID" value="ETV96366.1"/>
    <property type="molecule type" value="Genomic_DNA"/>
</dbReference>
<dbReference type="GO" id="GO:0016035">
    <property type="term" value="C:zeta DNA polymerase complex"/>
    <property type="evidence" value="ECO:0007669"/>
    <property type="project" value="TreeGrafter"/>
</dbReference>